<dbReference type="Pfam" id="PF14265">
    <property type="entry name" value="DUF4355"/>
    <property type="match status" value="1"/>
</dbReference>
<evidence type="ECO:0000256" key="1">
    <source>
        <dbReference type="SAM" id="MobiDB-lite"/>
    </source>
</evidence>
<dbReference type="InterPro" id="IPR025580">
    <property type="entry name" value="Gp46"/>
</dbReference>
<organism evidence="2">
    <name type="scientific">Firmicutes phage HS10</name>
    <dbReference type="NCBI Taxonomy" id="3056392"/>
    <lineage>
        <taxon>Viruses</taxon>
    </lineage>
</organism>
<feature type="region of interest" description="Disordered" evidence="1">
    <location>
        <begin position="1"/>
        <end position="37"/>
    </location>
</feature>
<proteinExistence type="predicted"/>
<name>A0AA49X2E3_9VIRU</name>
<feature type="compositionally biased region" description="Basic and acidic residues" evidence="1">
    <location>
        <begin position="20"/>
        <end position="37"/>
    </location>
</feature>
<feature type="compositionally biased region" description="Basic and acidic residues" evidence="1">
    <location>
        <begin position="54"/>
        <end position="69"/>
    </location>
</feature>
<feature type="region of interest" description="Disordered" evidence="1">
    <location>
        <begin position="54"/>
        <end position="81"/>
    </location>
</feature>
<protein>
    <submittedName>
        <fullName evidence="2">Capsid scaffolding protein</fullName>
    </submittedName>
</protein>
<reference evidence="2" key="1">
    <citation type="submission" date="2023-04" db="EMBL/GenBank/DDBJ databases">
        <title>The human skin virome in hidradenitis suppurativa patients.</title>
        <authorList>
            <person name="Jansen D."/>
        </authorList>
    </citation>
    <scope>NUCLEOTIDE SEQUENCE</scope>
    <source>
        <strain evidence="2">VC3_JansenPhageG</strain>
    </source>
</reference>
<sequence>MDDDKNVVQEQTTEQAEQNEEVKEKKEKAKPVAEEKTFTQDELNAIVQERVNRAMEKAKADKEEAEKLAKMNAQQRAEHENARLKEELTQLRKANTLSQMAKTARAMLEEKGIAIGDELVQVLITEEAESTKKNVDEFSAMYLKAIENGVNERLKGKTPGRMVPNSMSKSDILAIKNTAERQRAIASHLDLFKK</sequence>
<evidence type="ECO:0000313" key="2">
    <source>
        <dbReference type="EMBL" id="WLJ25818.1"/>
    </source>
</evidence>
<dbReference type="EMBL" id="OQ890317">
    <property type="protein sequence ID" value="WLJ25818.1"/>
    <property type="molecule type" value="Genomic_DNA"/>
</dbReference>
<accession>A0AA49X2E3</accession>